<gene>
    <name evidence="4" type="ORF">Tci_043450</name>
</gene>
<dbReference type="PANTHER" id="PTHR10492:SF90">
    <property type="entry name" value="ATP-DEPENDENT DNA HELICASE"/>
    <property type="match status" value="1"/>
</dbReference>
<evidence type="ECO:0000259" key="3">
    <source>
        <dbReference type="Pfam" id="PF05970"/>
    </source>
</evidence>
<dbReference type="PANTHER" id="PTHR10492">
    <property type="match status" value="1"/>
</dbReference>
<keyword evidence="1" id="KW-0378">Hydrolase</keyword>
<feature type="region of interest" description="Disordered" evidence="2">
    <location>
        <begin position="270"/>
        <end position="289"/>
    </location>
</feature>
<dbReference type="InterPro" id="IPR012340">
    <property type="entry name" value="NA-bd_OB-fold"/>
</dbReference>
<comment type="catalytic activity">
    <reaction evidence="1">
        <text>ATP + H2O = ADP + phosphate + H(+)</text>
        <dbReference type="Rhea" id="RHEA:13065"/>
        <dbReference type="ChEBI" id="CHEBI:15377"/>
        <dbReference type="ChEBI" id="CHEBI:15378"/>
        <dbReference type="ChEBI" id="CHEBI:30616"/>
        <dbReference type="ChEBI" id="CHEBI:43474"/>
        <dbReference type="ChEBI" id="CHEBI:456216"/>
        <dbReference type="EC" id="5.6.2.3"/>
    </reaction>
</comment>
<dbReference type="GO" id="GO:0043139">
    <property type="term" value="F:5'-3' DNA helicase activity"/>
    <property type="evidence" value="ECO:0007669"/>
    <property type="project" value="UniProtKB-EC"/>
</dbReference>
<keyword evidence="1" id="KW-0067">ATP-binding</keyword>
<comment type="similarity">
    <text evidence="1">Belongs to the helicase family.</text>
</comment>
<feature type="compositionally biased region" description="Polar residues" evidence="2">
    <location>
        <begin position="272"/>
        <end position="286"/>
    </location>
</feature>
<dbReference type="Gene3D" id="2.40.50.140">
    <property type="entry name" value="Nucleic acid-binding proteins"/>
    <property type="match status" value="1"/>
</dbReference>
<dbReference type="InterPro" id="IPR010285">
    <property type="entry name" value="DNA_helicase_pif1-like_DEAD"/>
</dbReference>
<feature type="domain" description="DNA helicase Pif1-like DEAD-box helicase" evidence="3">
    <location>
        <begin position="382"/>
        <end position="501"/>
    </location>
</feature>
<reference evidence="4" key="1">
    <citation type="journal article" date="2019" name="Sci. Rep.">
        <title>Draft genome of Tanacetum cinerariifolium, the natural source of mosquito coil.</title>
        <authorList>
            <person name="Yamashiro T."/>
            <person name="Shiraishi A."/>
            <person name="Satake H."/>
            <person name="Nakayama K."/>
        </authorList>
    </citation>
    <scope>NUCLEOTIDE SEQUENCE</scope>
</reference>
<sequence>MSINVAASNSETHAAETQATRISKSSQPSSLLFLDQLDVDVSGLIVVMIGRMWDVSALTRRYLSTDFVVFDLKGTVAHNFMHLKEGGIYSIKNFAVHPNKNDFRIVKHATFMLEFDGSTTIFKTHAVMLGFSEFHSNCLLLTALNLPTTVVYSVVESSRTGVAVEFTHPKEGTIENVLIWARNRKNDTTTFHCTVMIENVRTKKAYNKEIEYPVIRYRLELGMADDTAHVVVVLFDETATELVKCSPESSWHQSMSFTCWKINPTATMEEGASSSTIDDNGQTRSPTLKKLPRAPYVCTPLKDPEKKKKKRSELEDSDVDEDYASSKKARVGGFPELMTVNNRLCATFKETCFAYGLLNDDKEWSLAISEATQWALPQALRDTFVTMTIISRLRSVRKILLAVASSGIASLLLPAGRTTHRRCVIPLDLMENSTCEIKQNTQLAELMQEVQLIIWDEAPMTQRYAFEALDTTIRDIIGYKISEKRNRIYGGMTILLGGDFR</sequence>
<dbReference type="GO" id="GO:0005524">
    <property type="term" value="F:ATP binding"/>
    <property type="evidence" value="ECO:0007669"/>
    <property type="project" value="UniProtKB-KW"/>
</dbReference>
<proteinExistence type="inferred from homology"/>
<protein>
    <recommendedName>
        <fullName evidence="1">ATP-dependent DNA helicase</fullName>
        <ecNumber evidence="1">5.6.2.3</ecNumber>
    </recommendedName>
</protein>
<name>A0A6L2MFG4_TANCI</name>
<organism evidence="4">
    <name type="scientific">Tanacetum cinerariifolium</name>
    <name type="common">Dalmatian daisy</name>
    <name type="synonym">Chrysanthemum cinerariifolium</name>
    <dbReference type="NCBI Taxonomy" id="118510"/>
    <lineage>
        <taxon>Eukaryota</taxon>
        <taxon>Viridiplantae</taxon>
        <taxon>Streptophyta</taxon>
        <taxon>Embryophyta</taxon>
        <taxon>Tracheophyta</taxon>
        <taxon>Spermatophyta</taxon>
        <taxon>Magnoliopsida</taxon>
        <taxon>eudicotyledons</taxon>
        <taxon>Gunneridae</taxon>
        <taxon>Pentapetalae</taxon>
        <taxon>asterids</taxon>
        <taxon>campanulids</taxon>
        <taxon>Asterales</taxon>
        <taxon>Asteraceae</taxon>
        <taxon>Asteroideae</taxon>
        <taxon>Anthemideae</taxon>
        <taxon>Anthemidinae</taxon>
        <taxon>Tanacetum</taxon>
    </lineage>
</organism>
<dbReference type="AlphaFoldDB" id="A0A6L2MFG4"/>
<dbReference type="Gene3D" id="3.40.50.300">
    <property type="entry name" value="P-loop containing nucleotide triphosphate hydrolases"/>
    <property type="match status" value="1"/>
</dbReference>
<dbReference type="Pfam" id="PF05970">
    <property type="entry name" value="PIF1"/>
    <property type="match status" value="1"/>
</dbReference>
<keyword evidence="1" id="KW-0233">DNA recombination</keyword>
<dbReference type="GO" id="GO:0006310">
    <property type="term" value="P:DNA recombination"/>
    <property type="evidence" value="ECO:0007669"/>
    <property type="project" value="UniProtKB-KW"/>
</dbReference>
<feature type="region of interest" description="Disordered" evidence="2">
    <location>
        <begin position="297"/>
        <end position="322"/>
    </location>
</feature>
<dbReference type="GO" id="GO:0016787">
    <property type="term" value="F:hydrolase activity"/>
    <property type="evidence" value="ECO:0007669"/>
    <property type="project" value="UniProtKB-KW"/>
</dbReference>
<keyword evidence="1" id="KW-0227">DNA damage</keyword>
<evidence type="ECO:0000256" key="2">
    <source>
        <dbReference type="SAM" id="MobiDB-lite"/>
    </source>
</evidence>
<evidence type="ECO:0000313" key="4">
    <source>
        <dbReference type="EMBL" id="GEU71472.1"/>
    </source>
</evidence>
<keyword evidence="1" id="KW-0234">DNA repair</keyword>
<accession>A0A6L2MFG4</accession>
<keyword evidence="1" id="KW-0547">Nucleotide-binding</keyword>
<dbReference type="InterPro" id="IPR027417">
    <property type="entry name" value="P-loop_NTPase"/>
</dbReference>
<evidence type="ECO:0000256" key="1">
    <source>
        <dbReference type="RuleBase" id="RU363044"/>
    </source>
</evidence>
<feature type="region of interest" description="Disordered" evidence="2">
    <location>
        <begin position="1"/>
        <end position="22"/>
    </location>
</feature>
<comment type="cofactor">
    <cofactor evidence="1">
        <name>Mg(2+)</name>
        <dbReference type="ChEBI" id="CHEBI:18420"/>
    </cofactor>
</comment>
<dbReference type="GO" id="GO:0006281">
    <property type="term" value="P:DNA repair"/>
    <property type="evidence" value="ECO:0007669"/>
    <property type="project" value="UniProtKB-KW"/>
</dbReference>
<keyword evidence="1 4" id="KW-0347">Helicase</keyword>
<dbReference type="GO" id="GO:0000723">
    <property type="term" value="P:telomere maintenance"/>
    <property type="evidence" value="ECO:0007669"/>
    <property type="project" value="InterPro"/>
</dbReference>
<comment type="caution">
    <text evidence="4">The sequence shown here is derived from an EMBL/GenBank/DDBJ whole genome shotgun (WGS) entry which is preliminary data.</text>
</comment>
<dbReference type="EC" id="5.6.2.3" evidence="1"/>
<dbReference type="EMBL" id="BKCJ010006311">
    <property type="protein sequence ID" value="GEU71472.1"/>
    <property type="molecule type" value="Genomic_DNA"/>
</dbReference>